<accession>A0A4Z0Q6Q5</accession>
<dbReference type="RefSeq" id="WP_135462952.1">
    <property type="nucleotide sequence ID" value="NZ_SRLC01000001.1"/>
</dbReference>
<dbReference type="AlphaFoldDB" id="A0A4Z0Q6Q5"/>
<dbReference type="Proteomes" id="UP000297549">
    <property type="component" value="Unassembled WGS sequence"/>
</dbReference>
<comment type="caution">
    <text evidence="1">The sequence shown here is derived from an EMBL/GenBank/DDBJ whole genome shotgun (WGS) entry which is preliminary data.</text>
</comment>
<sequence length="107" mass="11891">MQGERTPTKEASAIVTRFEQAFGGLNNGQRDAIRQGAETYVRDRTTAQQTNNAQLLAGAIAQFDNLVKQQLTAEQFATYQNNRDFYLNGRGGGQGRLVKPGMRRGQR</sequence>
<organism evidence="1 2">
    <name type="scientific">Hymenobacter aquaticus</name>
    <dbReference type="NCBI Taxonomy" id="1867101"/>
    <lineage>
        <taxon>Bacteria</taxon>
        <taxon>Pseudomonadati</taxon>
        <taxon>Bacteroidota</taxon>
        <taxon>Cytophagia</taxon>
        <taxon>Cytophagales</taxon>
        <taxon>Hymenobacteraceae</taxon>
        <taxon>Hymenobacter</taxon>
    </lineage>
</organism>
<dbReference type="EMBL" id="SRLC01000001">
    <property type="protein sequence ID" value="TGE25375.1"/>
    <property type="molecule type" value="Genomic_DNA"/>
</dbReference>
<dbReference type="OrthoDB" id="9931599at2"/>
<evidence type="ECO:0000313" key="1">
    <source>
        <dbReference type="EMBL" id="TGE25375.1"/>
    </source>
</evidence>
<gene>
    <name evidence="1" type="ORF">E5K00_09355</name>
</gene>
<name>A0A4Z0Q6Q5_9BACT</name>
<proteinExistence type="predicted"/>
<reference evidence="1 2" key="1">
    <citation type="submission" date="2019-04" db="EMBL/GenBank/DDBJ databases">
        <authorList>
            <person name="Feng G."/>
            <person name="Zhang J."/>
            <person name="Zhu H."/>
        </authorList>
    </citation>
    <scope>NUCLEOTIDE SEQUENCE [LARGE SCALE GENOMIC DNA]</scope>
    <source>
        <strain evidence="1 2">JCM 31653</strain>
    </source>
</reference>
<evidence type="ECO:0008006" key="3">
    <source>
        <dbReference type="Google" id="ProtNLM"/>
    </source>
</evidence>
<protein>
    <recommendedName>
        <fullName evidence="3">DUF4890 domain-containing protein</fullName>
    </recommendedName>
</protein>
<evidence type="ECO:0000313" key="2">
    <source>
        <dbReference type="Proteomes" id="UP000297549"/>
    </source>
</evidence>
<keyword evidence="2" id="KW-1185">Reference proteome</keyword>